<evidence type="ECO:0000256" key="12">
    <source>
        <dbReference type="PROSITE-ProRule" id="PRU10141"/>
    </source>
</evidence>
<dbReference type="SMART" id="SM00220">
    <property type="entry name" value="S_TKc"/>
    <property type="match status" value="1"/>
</dbReference>
<feature type="compositionally biased region" description="Basic and acidic residues" evidence="13">
    <location>
        <begin position="153"/>
        <end position="187"/>
    </location>
</feature>
<dbReference type="CDD" id="cd23823">
    <property type="entry name" value="RWD_GCN2"/>
    <property type="match status" value="1"/>
</dbReference>
<keyword evidence="6 11" id="KW-0067">ATP-binding</keyword>
<evidence type="ECO:0000256" key="8">
    <source>
        <dbReference type="ARBA" id="ARBA00047899"/>
    </source>
</evidence>
<evidence type="ECO:0000259" key="14">
    <source>
        <dbReference type="PROSITE" id="PS50011"/>
    </source>
</evidence>
<keyword evidence="3" id="KW-0808">Transferase</keyword>
<dbReference type="Pfam" id="PF12745">
    <property type="entry name" value="HGTP_anticodon2"/>
    <property type="match status" value="1"/>
</dbReference>
<dbReference type="Proteomes" id="UP000011761">
    <property type="component" value="Unassembled WGS sequence"/>
</dbReference>
<name>M2NE03_BAUPA</name>
<evidence type="ECO:0000256" key="6">
    <source>
        <dbReference type="ARBA" id="ARBA00022840"/>
    </source>
</evidence>
<comment type="catalytic activity">
    <reaction evidence="8">
        <text>L-threonyl-[protein] + ATP = O-phospho-L-threonyl-[protein] + ADP + H(+)</text>
        <dbReference type="Rhea" id="RHEA:46608"/>
        <dbReference type="Rhea" id="RHEA-COMP:11060"/>
        <dbReference type="Rhea" id="RHEA-COMP:11605"/>
        <dbReference type="ChEBI" id="CHEBI:15378"/>
        <dbReference type="ChEBI" id="CHEBI:30013"/>
        <dbReference type="ChEBI" id="CHEBI:30616"/>
        <dbReference type="ChEBI" id="CHEBI:61977"/>
        <dbReference type="ChEBI" id="CHEBI:456216"/>
        <dbReference type="EC" id="2.7.11.1"/>
    </reaction>
</comment>
<feature type="domain" description="Protein kinase" evidence="14">
    <location>
        <begin position="238"/>
        <end position="481"/>
    </location>
</feature>
<evidence type="ECO:0000313" key="17">
    <source>
        <dbReference type="Proteomes" id="UP000011761"/>
    </source>
</evidence>
<proteinExistence type="inferred from homology"/>
<evidence type="ECO:0000259" key="15">
    <source>
        <dbReference type="PROSITE" id="PS50908"/>
    </source>
</evidence>
<dbReference type="Gene3D" id="3.30.930.10">
    <property type="entry name" value="Bira Bifunctional Protein, Domain 2"/>
    <property type="match status" value="1"/>
</dbReference>
<comment type="catalytic activity">
    <reaction evidence="9">
        <text>L-seryl-[protein] + ATP = O-phospho-L-seryl-[protein] + ADP + H(+)</text>
        <dbReference type="Rhea" id="RHEA:17989"/>
        <dbReference type="Rhea" id="RHEA-COMP:9863"/>
        <dbReference type="Rhea" id="RHEA-COMP:11604"/>
        <dbReference type="ChEBI" id="CHEBI:15378"/>
        <dbReference type="ChEBI" id="CHEBI:29999"/>
        <dbReference type="ChEBI" id="CHEBI:30616"/>
        <dbReference type="ChEBI" id="CHEBI:83421"/>
        <dbReference type="ChEBI" id="CHEBI:456216"/>
        <dbReference type="EC" id="2.7.11.1"/>
    </reaction>
</comment>
<dbReference type="SUPFAM" id="SSF54495">
    <property type="entry name" value="UBC-like"/>
    <property type="match status" value="1"/>
</dbReference>
<feature type="compositionally biased region" description="Basic and acidic residues" evidence="13">
    <location>
        <begin position="606"/>
        <end position="622"/>
    </location>
</feature>
<keyword evidence="2" id="KW-0723">Serine/threonine-protein kinase</keyword>
<keyword evidence="5" id="KW-0418">Kinase</keyword>
<dbReference type="GO" id="GO:0005634">
    <property type="term" value="C:nucleus"/>
    <property type="evidence" value="ECO:0007669"/>
    <property type="project" value="TreeGrafter"/>
</dbReference>
<organism evidence="16 17">
    <name type="scientific">Baudoinia panamericana (strain UAMH 10762)</name>
    <name type="common">Angels' share fungus</name>
    <name type="synonym">Baudoinia compniacensis (strain UAMH 10762)</name>
    <dbReference type="NCBI Taxonomy" id="717646"/>
    <lineage>
        <taxon>Eukaryota</taxon>
        <taxon>Fungi</taxon>
        <taxon>Dikarya</taxon>
        <taxon>Ascomycota</taxon>
        <taxon>Pezizomycotina</taxon>
        <taxon>Dothideomycetes</taxon>
        <taxon>Dothideomycetidae</taxon>
        <taxon>Mycosphaerellales</taxon>
        <taxon>Teratosphaeriaceae</taxon>
        <taxon>Baudoinia</taxon>
    </lineage>
</organism>
<dbReference type="PROSITE" id="PS00108">
    <property type="entry name" value="PROTEIN_KINASE_ST"/>
    <property type="match status" value="1"/>
</dbReference>
<dbReference type="KEGG" id="bcom:BAUCODRAFT_32896"/>
<dbReference type="FunFam" id="3.10.110.10:FF:000050">
    <property type="entry name" value="eIF-2-alpha kinase GCN2"/>
    <property type="match status" value="1"/>
</dbReference>
<accession>M2NE03</accession>
<dbReference type="InterPro" id="IPR006575">
    <property type="entry name" value="RWD_dom"/>
</dbReference>
<feature type="binding site" evidence="11">
    <location>
        <position position="563"/>
    </location>
    <ligand>
        <name>ATP</name>
        <dbReference type="ChEBI" id="CHEBI:30616"/>
    </ligand>
</feature>
<dbReference type="GO" id="GO:0005829">
    <property type="term" value="C:cytosol"/>
    <property type="evidence" value="ECO:0007669"/>
    <property type="project" value="TreeGrafter"/>
</dbReference>
<dbReference type="eggNOG" id="KOG1035">
    <property type="taxonomic scope" value="Eukaryota"/>
</dbReference>
<evidence type="ECO:0000256" key="9">
    <source>
        <dbReference type="ARBA" id="ARBA00048679"/>
    </source>
</evidence>
<evidence type="ECO:0000256" key="13">
    <source>
        <dbReference type="SAM" id="MobiDB-lite"/>
    </source>
</evidence>
<evidence type="ECO:0000313" key="16">
    <source>
        <dbReference type="EMBL" id="EMC97155.1"/>
    </source>
</evidence>
<dbReference type="GeneID" id="19111891"/>
<dbReference type="InterPro" id="IPR045864">
    <property type="entry name" value="aa-tRNA-synth_II/BPL/LPL"/>
</dbReference>
<gene>
    <name evidence="16" type="ORF">BAUCODRAFT_32896</name>
</gene>
<dbReference type="EC" id="2.7.11.1" evidence="1"/>
<dbReference type="STRING" id="717646.M2NE03"/>
<dbReference type="Pfam" id="PF00069">
    <property type="entry name" value="Pkinase"/>
    <property type="match status" value="3"/>
</dbReference>
<dbReference type="Gene3D" id="3.10.110.10">
    <property type="entry name" value="Ubiquitin Conjugating Enzyme"/>
    <property type="match status" value="1"/>
</dbReference>
<feature type="binding site" evidence="12">
    <location>
        <position position="564"/>
    </location>
    <ligand>
        <name>ATP</name>
        <dbReference type="ChEBI" id="CHEBI:30616"/>
    </ligand>
</feature>
<evidence type="ECO:0000256" key="11">
    <source>
        <dbReference type="PIRSR" id="PIRSR000660-2"/>
    </source>
</evidence>
<dbReference type="GO" id="GO:0005524">
    <property type="term" value="F:ATP binding"/>
    <property type="evidence" value="ECO:0007669"/>
    <property type="project" value="UniProtKB-UniRule"/>
</dbReference>
<dbReference type="OrthoDB" id="341578at2759"/>
<dbReference type="PIRSF" id="PIRSF000660">
    <property type="entry name" value="Ser/Thr_PK_GCN2"/>
    <property type="match status" value="1"/>
</dbReference>
<dbReference type="SUPFAM" id="SSF55681">
    <property type="entry name" value="Class II aaRS and biotin synthetases"/>
    <property type="match status" value="1"/>
</dbReference>
<evidence type="ECO:0000256" key="4">
    <source>
        <dbReference type="ARBA" id="ARBA00022741"/>
    </source>
</evidence>
<dbReference type="InterPro" id="IPR000719">
    <property type="entry name" value="Prot_kinase_dom"/>
</dbReference>
<evidence type="ECO:0000256" key="3">
    <source>
        <dbReference type="ARBA" id="ARBA00022679"/>
    </source>
</evidence>
<keyword evidence="17" id="KW-1185">Reference proteome</keyword>
<feature type="binding site" evidence="11">
    <location>
        <begin position="540"/>
        <end position="548"/>
    </location>
    <ligand>
        <name>ATP</name>
        <dbReference type="ChEBI" id="CHEBI:30616"/>
    </ligand>
</feature>
<dbReference type="PROSITE" id="PS50011">
    <property type="entry name" value="PROTEIN_KINASE_DOM"/>
    <property type="match status" value="2"/>
</dbReference>
<dbReference type="OMA" id="FEDIAWD"/>
<sequence length="1529" mass="171201">MTPKSRTKTHVPDYKVVAGQATPAFNYGEVQAEEVLALQSIYMDDFEDVKSKSAWSKTDRSFNLRLRAFSAPDASVVLSVRLTATYPKSAPLLDVSSLDGFHERTQKRVRNILASRPKALLGEVMIHEIASEIQDALEDAVSARQQGTLPSLEEERVTADDLATEHAKEAEEAERRLHRESQEEEDRVLRQMADDLVQRRDKRKPAKEVRDIDATVMEDILDFEQVAEVIVSSEVAQFSKVALCGSTTVGAEELARPVVSHKNVPLVAVVKTTITGSREMTMQTESTLELVRKLRHPGILGLLAFRVDKLHGDTSRVTLCTEHADRGTLHDLLGTAILKPDKARHYIVDVLEALDYMHHRGLAHGNLNCRSVYMHGISLAPKLGNLGHWMLDTEHDALPTKWKPDSKTPDMHNLQKADIWHLGVMTLQMFLGIDIISRYLSPASLLNRLDLSDAFVDFLHKTFSESDKRPSAFDLLPSEFLRTDSPIYAAESALPTSQRYADIASPAKHRSRHNSSHTYDAPNREPSSRYTNDFTELGRLGKGGFGEVVKARNKLDGGVYAIKKIRQAPDLLDKVLSEVILLNRLNHPYVVRYYSTWLESDISDQAHEDDSSAIVTDERTRTDSGQSEHVGFGYQSTGGLDFISSGYPNVEFGGDDSSEHSNDPEDPAESDPEQYALALRKRRSDIQRPPSVLYIQMEYCERRTLRDLVLKGMSTDDSWKYMRRITEGLAHIHGHGIIHRDLKPDNVFIDVAGNPKIGDFGLATTGQHNILERAVHPNGQSGYMYDGGGMTRSVGTTLYVAPELRSRSQDTYSEKVDMYSLGIMFYEMCEVFGTAMERIRSLQHIRDRPGDLPPVLCANGAKSAQGKLIARLISHKPAERPTSTELLRSDVLPVRIEDETLRQAISGLSDWRSPYHQQILSALFASDVQRPSKVQAMAWDAKASSMAPSDDAHRLRCRSEAISTLEMVFRRHGAEPSHRESIFPKSTYYANANVISLLDAAGNLLQLPYDLTLPHARYLARQLPIIKKTYSIGTVYRDAFTGGPPRANDEVDYDIALAGEDRSIDDAEVLKVADEFMSELLPDASSRIHINHYDILDSALELCRVPTAQHSTAKEILSKLGFHQWTWSKVRAELRKFGLSDTSLDDLQQLDFRENPEKAFIRLRAISTKGSKQVQARIESAIASLEATMSYASQLSLKHRIYVVPLSSVNAKFYAGGMLFQCVLERKTNAVLAAGGRYDSLVQAHRDRSTVRACEGAVGVSIGLDAIVTHMVKYGKGHSDRRAYLRKEDQAYSSFQRRCDVTVQASTSDGPRNVALQILARLWESNISAELSAEQKIPSSHLDSRLLVTVRHEASNTVRVTKTFHPDSDEADVPISSLVSHLQQELRNESGKFRPPALGRQVSQQDSERKANVQVLMAQHRSKKSNKYHIVEAAQQRWSEKLAEWKDAPILAIETSDAVLDVIRDTKLADAESWRRAVQGVQLNERQYLGQVQGILATWRKVWADDDGAREACVFNFRTGSCIYYDLGL</sequence>
<dbReference type="GO" id="GO:0009893">
    <property type="term" value="P:positive regulation of metabolic process"/>
    <property type="evidence" value="ECO:0007669"/>
    <property type="project" value="UniProtKB-ARBA"/>
</dbReference>
<feature type="domain" description="RWD" evidence="15">
    <location>
        <begin position="33"/>
        <end position="140"/>
    </location>
</feature>
<feature type="region of interest" description="Disordered" evidence="13">
    <location>
        <begin position="503"/>
        <end position="532"/>
    </location>
</feature>
<dbReference type="PROSITE" id="PS00107">
    <property type="entry name" value="PROTEIN_KINASE_ATP"/>
    <property type="match status" value="1"/>
</dbReference>
<dbReference type="GO" id="GO:0000077">
    <property type="term" value="P:DNA damage checkpoint signaling"/>
    <property type="evidence" value="ECO:0007669"/>
    <property type="project" value="InterPro"/>
</dbReference>
<dbReference type="InterPro" id="IPR016135">
    <property type="entry name" value="UBQ-conjugating_enzyme/RWD"/>
</dbReference>
<evidence type="ECO:0000256" key="5">
    <source>
        <dbReference type="ARBA" id="ARBA00022777"/>
    </source>
</evidence>
<dbReference type="EMBL" id="KB445554">
    <property type="protein sequence ID" value="EMC97155.1"/>
    <property type="molecule type" value="Genomic_DNA"/>
</dbReference>
<dbReference type="Gene3D" id="3.30.200.20">
    <property type="entry name" value="Phosphorylase Kinase, domain 1"/>
    <property type="match status" value="1"/>
</dbReference>
<feature type="active site" description="Proton acceptor" evidence="10">
    <location>
        <position position="741"/>
    </location>
</feature>
<dbReference type="InterPro" id="IPR024435">
    <property type="entry name" value="HisRS-related_dom"/>
</dbReference>
<reference evidence="16 17" key="1">
    <citation type="journal article" date="2012" name="PLoS Pathog.">
        <title>Diverse lifestyles and strategies of plant pathogenesis encoded in the genomes of eighteen Dothideomycetes fungi.</title>
        <authorList>
            <person name="Ohm R.A."/>
            <person name="Feau N."/>
            <person name="Henrissat B."/>
            <person name="Schoch C.L."/>
            <person name="Horwitz B.A."/>
            <person name="Barry K.W."/>
            <person name="Condon B.J."/>
            <person name="Copeland A.C."/>
            <person name="Dhillon B."/>
            <person name="Glaser F."/>
            <person name="Hesse C.N."/>
            <person name="Kosti I."/>
            <person name="LaButti K."/>
            <person name="Lindquist E.A."/>
            <person name="Lucas S."/>
            <person name="Salamov A.A."/>
            <person name="Bradshaw R.E."/>
            <person name="Ciuffetti L."/>
            <person name="Hamelin R.C."/>
            <person name="Kema G.H.J."/>
            <person name="Lawrence C."/>
            <person name="Scott J.A."/>
            <person name="Spatafora J.W."/>
            <person name="Turgeon B.G."/>
            <person name="de Wit P.J.G.M."/>
            <person name="Zhong S."/>
            <person name="Goodwin S.B."/>
            <person name="Grigoriev I.V."/>
        </authorList>
    </citation>
    <scope>NUCLEOTIDE SEQUENCE [LARGE SCALE GENOMIC DNA]</scope>
    <source>
        <strain evidence="16 17">UAMH 10762</strain>
    </source>
</reference>
<dbReference type="GO" id="GO:1990625">
    <property type="term" value="P:negative regulation of cytoplasmic translational initiation in response to stress"/>
    <property type="evidence" value="ECO:0007669"/>
    <property type="project" value="TreeGrafter"/>
</dbReference>
<dbReference type="HOGENOM" id="CLU_001222_2_0_1"/>
<dbReference type="RefSeq" id="XP_007675201.1">
    <property type="nucleotide sequence ID" value="XM_007677011.1"/>
</dbReference>
<comment type="similarity">
    <text evidence="7">Belongs to the protein kinase superfamily. Ser/Thr protein kinase family. GCN2 subfamily.</text>
</comment>
<evidence type="ECO:0000256" key="10">
    <source>
        <dbReference type="PIRSR" id="PIRSR000660-1"/>
    </source>
</evidence>
<feature type="region of interest" description="Disordered" evidence="13">
    <location>
        <begin position="606"/>
        <end position="630"/>
    </location>
</feature>
<dbReference type="Gene3D" id="1.10.510.10">
    <property type="entry name" value="Transferase(Phosphotransferase) domain 1"/>
    <property type="match status" value="2"/>
</dbReference>
<dbReference type="PANTHER" id="PTHR11042:SF136">
    <property type="entry name" value="EIF-2-ALPHA KINASE GCN2"/>
    <property type="match status" value="1"/>
</dbReference>
<dbReference type="InterPro" id="IPR017441">
    <property type="entry name" value="Protein_kinase_ATP_BS"/>
</dbReference>
<evidence type="ECO:0000256" key="1">
    <source>
        <dbReference type="ARBA" id="ARBA00012513"/>
    </source>
</evidence>
<dbReference type="PANTHER" id="PTHR11042">
    <property type="entry name" value="EUKARYOTIC TRANSLATION INITIATION FACTOR 2-ALPHA KINASE EIF2-ALPHA KINASE -RELATED"/>
    <property type="match status" value="1"/>
</dbReference>
<feature type="region of interest" description="Disordered" evidence="13">
    <location>
        <begin position="144"/>
        <end position="187"/>
    </location>
</feature>
<dbReference type="InterPro" id="IPR016255">
    <property type="entry name" value="Gcn2"/>
</dbReference>
<dbReference type="Pfam" id="PF05773">
    <property type="entry name" value="RWD"/>
    <property type="match status" value="1"/>
</dbReference>
<dbReference type="SUPFAM" id="SSF56112">
    <property type="entry name" value="Protein kinase-like (PK-like)"/>
    <property type="match status" value="2"/>
</dbReference>
<dbReference type="PROSITE" id="PS50908">
    <property type="entry name" value="RWD"/>
    <property type="match status" value="1"/>
</dbReference>
<dbReference type="Pfam" id="PF13393">
    <property type="entry name" value="tRNA-synt_His"/>
    <property type="match status" value="1"/>
</dbReference>
<dbReference type="GO" id="GO:0004694">
    <property type="term" value="F:eukaryotic translation initiation factor 2alpha kinase activity"/>
    <property type="evidence" value="ECO:0007669"/>
    <property type="project" value="InterPro"/>
</dbReference>
<dbReference type="InterPro" id="IPR050339">
    <property type="entry name" value="CC_SR_Kinase"/>
</dbReference>
<dbReference type="CDD" id="cd14046">
    <property type="entry name" value="STKc_EIF2AK4_GCN2_rpt2"/>
    <property type="match status" value="1"/>
</dbReference>
<feature type="domain" description="Protein kinase" evidence="14">
    <location>
        <begin position="534"/>
        <end position="892"/>
    </location>
</feature>
<dbReference type="InterPro" id="IPR008271">
    <property type="entry name" value="Ser/Thr_kinase_AS"/>
</dbReference>
<evidence type="ECO:0000256" key="2">
    <source>
        <dbReference type="ARBA" id="ARBA00022527"/>
    </source>
</evidence>
<protein>
    <recommendedName>
        <fullName evidence="1">non-specific serine/threonine protein kinase</fullName>
        <ecNumber evidence="1">2.7.11.1</ecNumber>
    </recommendedName>
</protein>
<feature type="region of interest" description="Disordered" evidence="13">
    <location>
        <begin position="651"/>
        <end position="672"/>
    </location>
</feature>
<evidence type="ECO:0000256" key="7">
    <source>
        <dbReference type="ARBA" id="ARBA00037982"/>
    </source>
</evidence>
<dbReference type="SMART" id="SM00591">
    <property type="entry name" value="RWD"/>
    <property type="match status" value="1"/>
</dbReference>
<dbReference type="InterPro" id="IPR041715">
    <property type="entry name" value="HisRS-like_core"/>
</dbReference>
<keyword evidence="4 11" id="KW-0547">Nucleotide-binding</keyword>
<dbReference type="InterPro" id="IPR011009">
    <property type="entry name" value="Kinase-like_dom_sf"/>
</dbReference>